<dbReference type="Proteomes" id="UP000243524">
    <property type="component" value="Unassembled WGS sequence"/>
</dbReference>
<sequence>MSAEVLTVTEQLSREEWLKARQKGIGGSDAAAVAGLNRWKSPFQVFMEKVDKAPQEEIRNQEAMYWGNVMEDVVAKEFTERTGMKVRKRNAILKHPEYGWMLANVDRLIVGKKEGLECKTANEYAKQDWEGEEIPTAYLLQCQHYMAVTGYEVWWIAVLVGGNKFIYKRIERDQELINNLIEIEMEFWEQHVLKDEPPEIDGTEASESFLSSMYPESEPGHEVELPDAMDSYFDAIEVIKTEMKDLETRKKEYENKVKQMIGEAEKAYSSRHIVSWKSIQTNRFDSKSFKKDHPDLFKKYAKPSSYRRFTIKEAN</sequence>
<dbReference type="NCBIfam" id="TIGR03033">
    <property type="entry name" value="phage_rel_nuc"/>
    <property type="match status" value="1"/>
</dbReference>
<dbReference type="Pfam" id="PF09588">
    <property type="entry name" value="YqaJ"/>
    <property type="match status" value="1"/>
</dbReference>
<dbReference type="EMBL" id="PJNH01000001">
    <property type="protein sequence ID" value="PKR79205.1"/>
    <property type="molecule type" value="Genomic_DNA"/>
</dbReference>
<protein>
    <recommendedName>
        <fullName evidence="2">YqaJ viral recombinase domain-containing protein</fullName>
    </recommendedName>
</protein>
<dbReference type="RefSeq" id="WP_101330949.1">
    <property type="nucleotide sequence ID" value="NZ_PJNH01000001.1"/>
</dbReference>
<reference evidence="3 4" key="1">
    <citation type="submission" date="2017-06" db="EMBL/GenBank/DDBJ databases">
        <title>the draft geome sequence of Illustriluteabacillus marina B3227.</title>
        <authorList>
            <person name="He R.-H."/>
            <person name="Du Z.-J."/>
        </authorList>
    </citation>
    <scope>NUCLEOTIDE SEQUENCE [LARGE SCALE GENOMIC DNA]</scope>
    <source>
        <strain evidence="3 4">B3227</strain>
    </source>
</reference>
<evidence type="ECO:0000313" key="3">
    <source>
        <dbReference type="EMBL" id="PKR79205.1"/>
    </source>
</evidence>
<dbReference type="OrthoDB" id="46225at2"/>
<feature type="coiled-coil region" evidence="1">
    <location>
        <begin position="236"/>
        <end position="263"/>
    </location>
</feature>
<keyword evidence="4" id="KW-1185">Reference proteome</keyword>
<dbReference type="PANTHER" id="PTHR46609">
    <property type="entry name" value="EXONUCLEASE, PHAGE-TYPE/RECB, C-TERMINAL DOMAIN-CONTAINING PROTEIN"/>
    <property type="match status" value="1"/>
</dbReference>
<name>A0A2I0QXZ9_9BACI</name>
<evidence type="ECO:0000313" key="4">
    <source>
        <dbReference type="Proteomes" id="UP000243524"/>
    </source>
</evidence>
<dbReference type="SUPFAM" id="SSF52980">
    <property type="entry name" value="Restriction endonuclease-like"/>
    <property type="match status" value="1"/>
</dbReference>
<dbReference type="InterPro" id="IPR019080">
    <property type="entry name" value="YqaJ_viral_recombinase"/>
</dbReference>
<accession>A0A2I0QXZ9</accession>
<evidence type="ECO:0000256" key="1">
    <source>
        <dbReference type="SAM" id="Coils"/>
    </source>
</evidence>
<gene>
    <name evidence="3" type="ORF">CEY16_05545</name>
</gene>
<dbReference type="Gene3D" id="3.90.320.10">
    <property type="match status" value="1"/>
</dbReference>
<dbReference type="PANTHER" id="PTHR46609:SF6">
    <property type="entry name" value="EXONUCLEASE, PHAGE-TYPE_RECB, C-TERMINAL DOMAIN-CONTAINING PROTEIN-RELATED"/>
    <property type="match status" value="1"/>
</dbReference>
<keyword evidence="1" id="KW-0175">Coiled coil</keyword>
<feature type="domain" description="YqaJ viral recombinase" evidence="2">
    <location>
        <begin position="16"/>
        <end position="152"/>
    </location>
</feature>
<organism evidence="3 4">
    <name type="scientific">Halalkalibacillus sediminis</name>
    <dbReference type="NCBI Taxonomy" id="2018042"/>
    <lineage>
        <taxon>Bacteria</taxon>
        <taxon>Bacillati</taxon>
        <taxon>Bacillota</taxon>
        <taxon>Bacilli</taxon>
        <taxon>Bacillales</taxon>
        <taxon>Bacillaceae</taxon>
        <taxon>Halalkalibacillus</taxon>
    </lineage>
</organism>
<comment type="caution">
    <text evidence="3">The sequence shown here is derived from an EMBL/GenBank/DDBJ whole genome shotgun (WGS) entry which is preliminary data.</text>
</comment>
<dbReference type="InterPro" id="IPR051703">
    <property type="entry name" value="NF-kappa-B_Signaling_Reg"/>
</dbReference>
<proteinExistence type="predicted"/>
<evidence type="ECO:0000259" key="2">
    <source>
        <dbReference type="Pfam" id="PF09588"/>
    </source>
</evidence>
<dbReference type="InterPro" id="IPR011604">
    <property type="entry name" value="PDDEXK-like_dom_sf"/>
</dbReference>
<dbReference type="AlphaFoldDB" id="A0A2I0QXZ9"/>
<dbReference type="InterPro" id="IPR017482">
    <property type="entry name" value="Lambda-type_endonuclease"/>
</dbReference>
<dbReference type="InterPro" id="IPR011335">
    <property type="entry name" value="Restrct_endonuc-II-like"/>
</dbReference>